<evidence type="ECO:0000313" key="2">
    <source>
        <dbReference type="EMBL" id="ADH69958.1"/>
    </source>
</evidence>
<dbReference type="PANTHER" id="PTHR47485">
    <property type="entry name" value="THYLAKOID LUMENAL 17.4 KDA PROTEIN, CHLOROPLASTIC"/>
    <property type="match status" value="1"/>
</dbReference>
<dbReference type="Proteomes" id="UP000002219">
    <property type="component" value="Chromosome 1"/>
</dbReference>
<dbReference type="SUPFAM" id="SSF141571">
    <property type="entry name" value="Pentapeptide repeat-like"/>
    <property type="match status" value="1"/>
</dbReference>
<dbReference type="Gene3D" id="2.160.20.80">
    <property type="entry name" value="E3 ubiquitin-protein ligase SopA"/>
    <property type="match status" value="1"/>
</dbReference>
<keyword evidence="3" id="KW-1185">Reference proteome</keyword>
<reference evidence="2 3" key="1">
    <citation type="journal article" date="2010" name="Stand. Genomic Sci.">
        <title>Complete genome sequence of Nocardiopsis dassonvillei type strain (IMRU 509).</title>
        <authorList>
            <person name="Sun H."/>
            <person name="Lapidus A."/>
            <person name="Nolan M."/>
            <person name="Lucas S."/>
            <person name="Del Rio T.G."/>
            <person name="Tice H."/>
            <person name="Cheng J.F."/>
            <person name="Tapia R."/>
            <person name="Han C."/>
            <person name="Goodwin L."/>
            <person name="Pitluck S."/>
            <person name="Pagani I."/>
            <person name="Ivanova N."/>
            <person name="Mavromatis K."/>
            <person name="Mikhailova N."/>
            <person name="Pati A."/>
            <person name="Chen A."/>
            <person name="Palaniappan K."/>
            <person name="Land M."/>
            <person name="Hauser L."/>
            <person name="Chang Y.J."/>
            <person name="Jeffries C.D."/>
            <person name="Djao O.D."/>
            <person name="Rohde M."/>
            <person name="Sikorski J."/>
            <person name="Goker M."/>
            <person name="Woyke T."/>
            <person name="Bristow J."/>
            <person name="Eisen J.A."/>
            <person name="Markowitz V."/>
            <person name="Hugenholtz P."/>
            <person name="Kyrpides N.C."/>
            <person name="Klenk H.P."/>
        </authorList>
    </citation>
    <scope>NUCLEOTIDE SEQUENCE [LARGE SCALE GENOMIC DNA]</scope>
    <source>
        <strain evidence="3">ATCC 23218 / DSM 43111 / CIP 107115 / JCM 7437 / KCTC 9190 / NBRC 14626 / NCTC 10488 / NRRL B-5397 / IMRU 509</strain>
    </source>
</reference>
<protein>
    <submittedName>
        <fullName evidence="2">Pentapeptide repeat protein</fullName>
    </submittedName>
</protein>
<keyword evidence="1" id="KW-0677">Repeat</keyword>
<name>D7AY80_NOCDD</name>
<dbReference type="AlphaFoldDB" id="D7AY80"/>
<dbReference type="STRING" id="446468.Ndas_4571"/>
<dbReference type="OrthoDB" id="4533099at2"/>
<dbReference type="HOGENOM" id="CLU_1553687_0_0_11"/>
<gene>
    <name evidence="2" type="ordered locus">Ndas_4571</name>
</gene>
<evidence type="ECO:0000313" key="3">
    <source>
        <dbReference type="Proteomes" id="UP000002219"/>
    </source>
</evidence>
<dbReference type="EMBL" id="CP002040">
    <property type="protein sequence ID" value="ADH69958.1"/>
    <property type="molecule type" value="Genomic_DNA"/>
</dbReference>
<dbReference type="Pfam" id="PF13599">
    <property type="entry name" value="Pentapeptide_4"/>
    <property type="match status" value="1"/>
</dbReference>
<organism evidence="2 3">
    <name type="scientific">Nocardiopsis dassonvillei (strain ATCC 23218 / DSM 43111 / CIP 107115 / JCM 7437 / KCTC 9190 / NBRC 14626 / NCTC 10488 / NRRL B-5397 / IMRU 509)</name>
    <name type="common">Actinomadura dassonvillei</name>
    <dbReference type="NCBI Taxonomy" id="446468"/>
    <lineage>
        <taxon>Bacteria</taxon>
        <taxon>Bacillati</taxon>
        <taxon>Actinomycetota</taxon>
        <taxon>Actinomycetes</taxon>
        <taxon>Streptosporangiales</taxon>
        <taxon>Nocardiopsidaceae</taxon>
        <taxon>Nocardiopsis</taxon>
    </lineage>
</organism>
<dbReference type="PANTHER" id="PTHR47485:SF1">
    <property type="entry name" value="THYLAKOID LUMENAL 17.4 KDA PROTEIN, CHLOROPLASTIC"/>
    <property type="match status" value="1"/>
</dbReference>
<dbReference type="InterPro" id="IPR001646">
    <property type="entry name" value="5peptide_repeat"/>
</dbReference>
<sequence length="172" mass="18504">MACLHFIQTDLSECVFSECDFSKSELGAAVLNNSRFVGSNFRKADLSECEARGSDFSRASFVGAKFYRSEIVGSCLRGAYLNAAWMHETDLRESDLSGVWFGPGEASGTTVFKEVKVLGCTVTGAGGWVRGTVDVGTEREPRVIGGPELAEWFRDNGAPDVRVVIGDGCTIA</sequence>
<proteinExistence type="predicted"/>
<accession>D7AY80</accession>
<evidence type="ECO:0000256" key="1">
    <source>
        <dbReference type="ARBA" id="ARBA00022737"/>
    </source>
</evidence>
<dbReference type="eggNOG" id="COG1357">
    <property type="taxonomic scope" value="Bacteria"/>
</dbReference>
<dbReference type="KEGG" id="nda:Ndas_4571"/>